<reference evidence="4" key="1">
    <citation type="submission" date="2022-10" db="EMBL/GenBank/DDBJ databases">
        <title>Tapping the CABI collections for fungal endophytes: first genome assemblies for Collariella, Neodidymelliopsis, Ascochyta clinopodiicola, Didymella pomorum, Didymosphaeria variabile, Neocosmospora piperis and Neocucurbitaria cava.</title>
        <authorList>
            <person name="Hill R."/>
        </authorList>
    </citation>
    <scope>NUCLEOTIDE SEQUENCE</scope>
    <source>
        <strain evidence="4">IMI 355082</strain>
    </source>
</reference>
<dbReference type="AlphaFoldDB" id="A0A9W8YMB0"/>
<name>A0A9W8YMB0_9PEZI</name>
<dbReference type="GO" id="GO:0005739">
    <property type="term" value="C:mitochondrion"/>
    <property type="evidence" value="ECO:0007669"/>
    <property type="project" value="TreeGrafter"/>
</dbReference>
<feature type="domain" description="FAD-binding PCMH-type" evidence="3">
    <location>
        <begin position="82"/>
        <end position="269"/>
    </location>
</feature>
<evidence type="ECO:0000313" key="5">
    <source>
        <dbReference type="Proteomes" id="UP001140453"/>
    </source>
</evidence>
<protein>
    <recommendedName>
        <fullName evidence="3">FAD-binding PCMH-type domain-containing protein</fullName>
    </recommendedName>
</protein>
<proteinExistence type="predicted"/>
<dbReference type="InterPro" id="IPR036318">
    <property type="entry name" value="FAD-bd_PCMH-like_sf"/>
</dbReference>
<dbReference type="InterPro" id="IPR016171">
    <property type="entry name" value="Vanillyl_alc_oxidase_C-sub2"/>
</dbReference>
<dbReference type="InterPro" id="IPR016170">
    <property type="entry name" value="Cytok_DH_C_sf"/>
</dbReference>
<dbReference type="InterPro" id="IPR016169">
    <property type="entry name" value="FAD-bd_PCMH_sub2"/>
</dbReference>
<keyword evidence="5" id="KW-1185">Reference proteome</keyword>
<dbReference type="InterPro" id="IPR016164">
    <property type="entry name" value="FAD-linked_Oxase-like_C"/>
</dbReference>
<dbReference type="Gene3D" id="1.10.45.10">
    <property type="entry name" value="Vanillyl-alcohol Oxidase, Chain A, domain 4"/>
    <property type="match status" value="1"/>
</dbReference>
<sequence>MSSKSSTPKRYADASYQAAHDDTYAHPLDPNIPRVLPPGITQQQFDDALRKFEQAIGSSSSVYTGKDLKDFVDPYDLPEEGHGPKIPGAAICVGSVEDLRAVLKIANDTKIPVWVVSRGKNLGYGGPAPVVPGSVILDLHRINKVIEVNEKLAYAVVEPGVTFTDLYKYCADRQLKVWPSTASLGWGSVIGNTLDRGMGFVPMGMHHHHIAGLEVILANGDIIRTGQFSSTKSPSAHLTNLTFGPTIDGLFLQSNLGIVTKMGIHMQRQPEAYMSCRLDMPEPDDLATIVDLLGELRRNGTLSTFTYVYPILMEASLYKQRHEWHANMSEPIPEWRLREIMRELNCGWWMARFSFMGPKQVIEAHYKEVVQVVSARAPTGRLSQTTFTGGEKDGLVDAASVPMPHGGQFVGVPDIEGLAVTRVVNSRAKANAPGAHAAYSPILPLDGKFVLEWFRCAKGIYEKHGVDLLEDFYFNDRCTVSVCEFPWEKTDAAQRQKVAAISAELFEAGKQRGLTKYRSHINHMDKGADLFDFNDHAYRRFVETLKDSLDPNGILSPGKQGIWPRHLRYLSHREPSRI</sequence>
<dbReference type="PROSITE" id="PS51387">
    <property type="entry name" value="FAD_PCMH"/>
    <property type="match status" value="1"/>
</dbReference>
<dbReference type="Gene3D" id="3.30.465.10">
    <property type="match status" value="1"/>
</dbReference>
<dbReference type="SUPFAM" id="SSF56176">
    <property type="entry name" value="FAD-binding/transporter-associated domain-like"/>
    <property type="match status" value="1"/>
</dbReference>
<evidence type="ECO:0000256" key="2">
    <source>
        <dbReference type="ARBA" id="ARBA00022827"/>
    </source>
</evidence>
<evidence type="ECO:0000256" key="1">
    <source>
        <dbReference type="ARBA" id="ARBA00022630"/>
    </source>
</evidence>
<dbReference type="InterPro" id="IPR016166">
    <property type="entry name" value="FAD-bd_PCMH"/>
</dbReference>
<evidence type="ECO:0000259" key="3">
    <source>
        <dbReference type="PROSITE" id="PS51387"/>
    </source>
</evidence>
<comment type="caution">
    <text evidence="4">The sequence shown here is derived from an EMBL/GenBank/DDBJ whole genome shotgun (WGS) entry which is preliminary data.</text>
</comment>
<dbReference type="Gene3D" id="3.30.43.10">
    <property type="entry name" value="Uridine Diphospho-n-acetylenolpyruvylglucosamine Reductase, domain 2"/>
    <property type="match status" value="1"/>
</dbReference>
<dbReference type="PANTHER" id="PTHR11748:SF114">
    <property type="entry name" value="ARYL-ALCOHOL OXIDASE VANILLYL-ALCOHOL OXIDASE (AFU_ORTHOLOGUE AFUA_3G09500)-RELATED"/>
    <property type="match status" value="1"/>
</dbReference>
<evidence type="ECO:0000313" key="4">
    <source>
        <dbReference type="EMBL" id="KAJ4386122.1"/>
    </source>
</evidence>
<dbReference type="GO" id="GO:0071949">
    <property type="term" value="F:FAD binding"/>
    <property type="evidence" value="ECO:0007669"/>
    <property type="project" value="InterPro"/>
</dbReference>
<dbReference type="Proteomes" id="UP001140453">
    <property type="component" value="Unassembled WGS sequence"/>
</dbReference>
<dbReference type="Gene3D" id="3.40.462.10">
    <property type="entry name" value="FAD-linked oxidases, C-terminal domain"/>
    <property type="match status" value="1"/>
</dbReference>
<keyword evidence="1" id="KW-0285">Flavoprotein</keyword>
<dbReference type="GO" id="GO:0004458">
    <property type="term" value="F:D-lactate dehydrogenase (cytochrome) activity"/>
    <property type="evidence" value="ECO:0007669"/>
    <property type="project" value="TreeGrafter"/>
</dbReference>
<dbReference type="InterPro" id="IPR006094">
    <property type="entry name" value="Oxid_FAD_bind_N"/>
</dbReference>
<accession>A0A9W8YMB0</accession>
<dbReference type="GO" id="GO:0008720">
    <property type="term" value="F:D-lactate dehydrogenase (NAD+) activity"/>
    <property type="evidence" value="ECO:0007669"/>
    <property type="project" value="TreeGrafter"/>
</dbReference>
<dbReference type="Pfam" id="PF01565">
    <property type="entry name" value="FAD_binding_4"/>
    <property type="match status" value="1"/>
</dbReference>
<dbReference type="EMBL" id="JAPEVB010000006">
    <property type="protein sequence ID" value="KAJ4386122.1"/>
    <property type="molecule type" value="Genomic_DNA"/>
</dbReference>
<dbReference type="OrthoDB" id="5332616at2759"/>
<dbReference type="InterPro" id="IPR016167">
    <property type="entry name" value="FAD-bd_PCMH_sub1"/>
</dbReference>
<dbReference type="PANTHER" id="PTHR11748">
    <property type="entry name" value="D-LACTATE DEHYDROGENASE"/>
    <property type="match status" value="1"/>
</dbReference>
<dbReference type="GO" id="GO:1903457">
    <property type="term" value="P:lactate catabolic process"/>
    <property type="evidence" value="ECO:0007669"/>
    <property type="project" value="TreeGrafter"/>
</dbReference>
<keyword evidence="2" id="KW-0274">FAD</keyword>
<gene>
    <name evidence="4" type="ORF">N0V93_009014</name>
</gene>
<dbReference type="SUPFAM" id="SSF55103">
    <property type="entry name" value="FAD-linked oxidases, C-terminal domain"/>
    <property type="match status" value="1"/>
</dbReference>
<organism evidence="4 5">
    <name type="scientific">Gnomoniopsis smithogilvyi</name>
    <dbReference type="NCBI Taxonomy" id="1191159"/>
    <lineage>
        <taxon>Eukaryota</taxon>
        <taxon>Fungi</taxon>
        <taxon>Dikarya</taxon>
        <taxon>Ascomycota</taxon>
        <taxon>Pezizomycotina</taxon>
        <taxon>Sordariomycetes</taxon>
        <taxon>Sordariomycetidae</taxon>
        <taxon>Diaporthales</taxon>
        <taxon>Gnomoniaceae</taxon>
        <taxon>Gnomoniopsis</taxon>
    </lineage>
</organism>